<evidence type="ECO:0000313" key="5">
    <source>
        <dbReference type="Proteomes" id="UP000756860"/>
    </source>
</evidence>
<evidence type="ECO:0000313" key="4">
    <source>
        <dbReference type="EMBL" id="MBT0651801.1"/>
    </source>
</evidence>
<evidence type="ECO:0000256" key="1">
    <source>
        <dbReference type="ARBA" id="ARBA00022723"/>
    </source>
</evidence>
<dbReference type="Gene3D" id="3.40.50.410">
    <property type="entry name" value="von Willebrand factor, type A domain"/>
    <property type="match status" value="1"/>
</dbReference>
<dbReference type="PROSITE" id="PS50234">
    <property type="entry name" value="VWFA"/>
    <property type="match status" value="1"/>
</dbReference>
<dbReference type="SMART" id="SM00327">
    <property type="entry name" value="VWA"/>
    <property type="match status" value="1"/>
</dbReference>
<dbReference type="CDD" id="cd00198">
    <property type="entry name" value="vWFA"/>
    <property type="match status" value="1"/>
</dbReference>
<dbReference type="Pfam" id="PF05567">
    <property type="entry name" value="T4P_PilY1"/>
    <property type="match status" value="1"/>
</dbReference>
<comment type="caution">
    <text evidence="4">The sequence shown here is derived from an EMBL/GenBank/DDBJ whole genome shotgun (WGS) entry which is preliminary data.</text>
</comment>
<dbReference type="Proteomes" id="UP000756860">
    <property type="component" value="Unassembled WGS sequence"/>
</dbReference>
<dbReference type="SUPFAM" id="SSF53300">
    <property type="entry name" value="vWA-like"/>
    <property type="match status" value="1"/>
</dbReference>
<keyword evidence="1" id="KW-0479">Metal-binding</keyword>
<dbReference type="RefSeq" id="WP_214173796.1">
    <property type="nucleotide sequence ID" value="NZ_JAHCVK010000001.1"/>
</dbReference>
<sequence length="889" mass="94894">MGTKSTFLRNSTFLATVLLFCSVVIAVALAAISQTPLYLINGNQPNIMILLDNSMSMAQNVDGRPKIQSARTVVSNLVKSFPSVKFGLAVFNPMTNTSNGWNADGGKIVMPCGSLTAANVDATVDGISANSVTPLGETLAEVWQYFKGGGSSYNSGISYTSPITSSCQQSFTIIVTDGEPTADNRYKNDFSSYGWESNDNVNMTTTRLADVAKYMHEHAAVAAFPTSTITTYTVGFAVDIPVLQTAAANGGGQYFTAANEAALASALRTVVSNIVGMVSSASAVAVNTAYLTTSTKLYRARFDSRDWSGYLESYNLDKATGTIIGYPNSPVWEAGATLNARSTSRVIYTAGALSGLYKRTDFTTANRANIATAANFTNFSTNWVSYVRGDSVPTGYRSRASKLGDMVYSPPLVYGPPDGYYTDHNYTNFKMNNSTRQSLLLAGANDGMLHAFNVDTGEEEWAFIPSSLLTSLKKLRNNPYLHQSYVDGMITVGDAYFTSKNASGTTDTSPGWHSVAVCGLRAGGKSFFALDITAPNNPIPLWEITPQYPSANGLGYSFGTPLILKLKDNSTSEKFRWVAALPNGYEGSTGKASLIIADLATGTILKEVVVDNTTNNGLSTAAAIDKNGDGYADYLYAGDLKGRLWKFDVSGGGSGSWNGSLLFTAVGPSGIAQPITTAPDVVLRGSYQIVFFGTGKYLEDGDQNSTQTQSFYGIYDRSANRALVRSDLTQQTLTEVAFNGGTYRQSSDNPVGTYGWYADLPLSGERVITDPVAKSRKIIFTTFVPSTDPCSAGGISWLMELNMDTGGTLVRPAFDLNNNGYVDGSDTLPSGKYATGTRLGDGIASTPTIVGAYDGLEYKYITSSTGTITKLLEGGGTSQFGPRSWRQLK</sequence>
<dbReference type="InterPro" id="IPR008707">
    <property type="entry name" value="B-propeller_PilY1"/>
</dbReference>
<gene>
    <name evidence="4" type="ORF">KI810_01910</name>
</gene>
<keyword evidence="5" id="KW-1185">Reference proteome</keyword>
<proteinExistence type="predicted"/>
<protein>
    <submittedName>
        <fullName evidence="4">VWA domain-containing protein</fullName>
    </submittedName>
</protein>
<name>A0ABS5S8U3_9BACT</name>
<keyword evidence="2" id="KW-0106">Calcium</keyword>
<evidence type="ECO:0000256" key="2">
    <source>
        <dbReference type="ARBA" id="ARBA00022837"/>
    </source>
</evidence>
<dbReference type="InterPro" id="IPR036465">
    <property type="entry name" value="vWFA_dom_sf"/>
</dbReference>
<organism evidence="4 5">
    <name type="scientific">Geomobilimonas luticola</name>
    <dbReference type="NCBI Taxonomy" id="1114878"/>
    <lineage>
        <taxon>Bacteria</taxon>
        <taxon>Pseudomonadati</taxon>
        <taxon>Thermodesulfobacteriota</taxon>
        <taxon>Desulfuromonadia</taxon>
        <taxon>Geobacterales</taxon>
        <taxon>Geobacteraceae</taxon>
        <taxon>Geomobilimonas</taxon>
    </lineage>
</organism>
<accession>A0ABS5S8U3</accession>
<evidence type="ECO:0000259" key="3">
    <source>
        <dbReference type="PROSITE" id="PS50234"/>
    </source>
</evidence>
<reference evidence="4 5" key="1">
    <citation type="submission" date="2021-05" db="EMBL/GenBank/DDBJ databases">
        <title>The draft genome of Geobacter luticola JCM 17780.</title>
        <authorList>
            <person name="Xu Z."/>
            <person name="Masuda Y."/>
            <person name="Itoh H."/>
            <person name="Senoo K."/>
        </authorList>
    </citation>
    <scope>NUCLEOTIDE SEQUENCE [LARGE SCALE GENOMIC DNA]</scope>
    <source>
        <strain evidence="4 5">JCM 17780</strain>
    </source>
</reference>
<dbReference type="EMBL" id="JAHCVK010000001">
    <property type="protein sequence ID" value="MBT0651801.1"/>
    <property type="molecule type" value="Genomic_DNA"/>
</dbReference>
<feature type="domain" description="VWFA" evidence="3">
    <location>
        <begin position="46"/>
        <end position="274"/>
    </location>
</feature>
<dbReference type="InterPro" id="IPR002035">
    <property type="entry name" value="VWF_A"/>
</dbReference>